<dbReference type="PROSITE" id="PS00624">
    <property type="entry name" value="GMC_OXRED_2"/>
    <property type="match status" value="1"/>
</dbReference>
<dbReference type="AlphaFoldDB" id="A0A2J6PP52"/>
<dbReference type="PANTHER" id="PTHR11552:SF213">
    <property type="entry name" value="DEHYDROGENASE, PUTATIVE-RELATED"/>
    <property type="match status" value="1"/>
</dbReference>
<evidence type="ECO:0000256" key="1">
    <source>
        <dbReference type="ARBA" id="ARBA00010790"/>
    </source>
</evidence>
<dbReference type="SUPFAM" id="SSF54373">
    <property type="entry name" value="FAD-linked reductases, C-terminal domain"/>
    <property type="match status" value="1"/>
</dbReference>
<dbReference type="GO" id="GO:0016614">
    <property type="term" value="F:oxidoreductase activity, acting on CH-OH group of donors"/>
    <property type="evidence" value="ECO:0007669"/>
    <property type="project" value="InterPro"/>
</dbReference>
<comment type="similarity">
    <text evidence="1">Belongs to the GMC oxidoreductase family.</text>
</comment>
<dbReference type="PIRSF" id="PIRSF000137">
    <property type="entry name" value="Alcohol_oxidase"/>
    <property type="match status" value="1"/>
</dbReference>
<dbReference type="InterPro" id="IPR000172">
    <property type="entry name" value="GMC_OxRdtase_N"/>
</dbReference>
<organism evidence="4 5">
    <name type="scientific">Hyaloscypha hepaticicola</name>
    <dbReference type="NCBI Taxonomy" id="2082293"/>
    <lineage>
        <taxon>Eukaryota</taxon>
        <taxon>Fungi</taxon>
        <taxon>Dikarya</taxon>
        <taxon>Ascomycota</taxon>
        <taxon>Pezizomycotina</taxon>
        <taxon>Leotiomycetes</taxon>
        <taxon>Helotiales</taxon>
        <taxon>Hyaloscyphaceae</taxon>
        <taxon>Hyaloscypha</taxon>
    </lineage>
</organism>
<dbReference type="InterPro" id="IPR007867">
    <property type="entry name" value="GMC_OxRtase_C"/>
</dbReference>
<dbReference type="Proteomes" id="UP000235672">
    <property type="component" value="Unassembled WGS sequence"/>
</dbReference>
<keyword evidence="5" id="KW-1185">Reference proteome</keyword>
<evidence type="ECO:0000259" key="3">
    <source>
        <dbReference type="PROSITE" id="PS00624"/>
    </source>
</evidence>
<reference evidence="4 5" key="1">
    <citation type="submission" date="2016-05" db="EMBL/GenBank/DDBJ databases">
        <title>A degradative enzymes factory behind the ericoid mycorrhizal symbiosis.</title>
        <authorList>
            <consortium name="DOE Joint Genome Institute"/>
            <person name="Martino E."/>
            <person name="Morin E."/>
            <person name="Grelet G."/>
            <person name="Kuo A."/>
            <person name="Kohler A."/>
            <person name="Daghino S."/>
            <person name="Barry K."/>
            <person name="Choi C."/>
            <person name="Cichocki N."/>
            <person name="Clum A."/>
            <person name="Copeland A."/>
            <person name="Hainaut M."/>
            <person name="Haridas S."/>
            <person name="Labutti K."/>
            <person name="Lindquist E."/>
            <person name="Lipzen A."/>
            <person name="Khouja H.-R."/>
            <person name="Murat C."/>
            <person name="Ohm R."/>
            <person name="Olson A."/>
            <person name="Spatafora J."/>
            <person name="Veneault-Fourrey C."/>
            <person name="Henrissat B."/>
            <person name="Grigoriev I."/>
            <person name="Martin F."/>
            <person name="Perotto S."/>
        </authorList>
    </citation>
    <scope>NUCLEOTIDE SEQUENCE [LARGE SCALE GENOMIC DNA]</scope>
    <source>
        <strain evidence="4 5">UAMH 7357</strain>
    </source>
</reference>
<feature type="signal peptide" evidence="2">
    <location>
        <begin position="1"/>
        <end position="23"/>
    </location>
</feature>
<accession>A0A2J6PP52</accession>
<name>A0A2J6PP52_9HELO</name>
<proteinExistence type="inferred from homology"/>
<evidence type="ECO:0000313" key="4">
    <source>
        <dbReference type="EMBL" id="PMD15803.1"/>
    </source>
</evidence>
<dbReference type="Gene3D" id="3.50.50.60">
    <property type="entry name" value="FAD/NAD(P)-binding domain"/>
    <property type="match status" value="1"/>
</dbReference>
<feature type="chain" id="PRO_5014332100" evidence="2">
    <location>
        <begin position="24"/>
        <end position="646"/>
    </location>
</feature>
<dbReference type="SUPFAM" id="SSF51905">
    <property type="entry name" value="FAD/NAD(P)-binding domain"/>
    <property type="match status" value="1"/>
</dbReference>
<evidence type="ECO:0000313" key="5">
    <source>
        <dbReference type="Proteomes" id="UP000235672"/>
    </source>
</evidence>
<dbReference type="Gene3D" id="3.30.560.10">
    <property type="entry name" value="Glucose Oxidase, domain 3"/>
    <property type="match status" value="1"/>
</dbReference>
<dbReference type="OrthoDB" id="269227at2759"/>
<dbReference type="EMBL" id="KZ613510">
    <property type="protein sequence ID" value="PMD15803.1"/>
    <property type="molecule type" value="Genomic_DNA"/>
</dbReference>
<sequence length="646" mass="70130">MTGLLRILASIAIFFNLSRNVEGVQLNGYDYIVVGSGPGGGPLAARLGLAGNKVLVIEAGGDIAPTDWNISVPYFNSKASEDPQISWDFYVNHYPTEAENAKDSKFLYQFPNGTLVQGPGQPANSTPKGFLYPRTAAIGGCVNHNALIMMYPYADDWSNLESTTGDTTWNPDKMSTYFERFENCQYLSPGASRHGFNGWLSTNRVDESVFLGDAQVLDMLEAGLEVSAQQVGPNGNLTEALQRDLNGVRNYETHQGLFNTPLNMDQYKRSSPRDFLVNTAQSLSTQDPVRGKIDIRTNCLATKVLFAPNSTRAIGVSFLDGQSLYRADARAGATPGGVPGTAYADKEVIISGGTFNTPQLLKLSGVGPAVELEKLGIPVVVDLPGVGQNLQDRYENSIIVNLENPFSVFKNCTSGASASDPCLVEWNTLKSNKTKYATNGRPVLIPQRSSGALTASNDLVVTGRPGYFAGYFPGYSKIGSKFPNSWTWPVLKARTQNRAGNVTLVTNDPRDVPSINFNYFDSGSGDFNYDLSATVEGLQFARDIIQQYVKDTNQTATEIIPGPGYETEAELTEWVKDTSWGHHACCTAKIGADDDSMAVLDSKFRVRGTTGLRVVDASVFPRIPGYYIQTPIYMISEKAADVIIGS</sequence>
<keyword evidence="2" id="KW-0732">Signal</keyword>
<dbReference type="STRING" id="1745343.A0A2J6PP52"/>
<dbReference type="InterPro" id="IPR036188">
    <property type="entry name" value="FAD/NAD-bd_sf"/>
</dbReference>
<gene>
    <name evidence="4" type="ORF">NA56DRAFT_608365</name>
</gene>
<dbReference type="InterPro" id="IPR012132">
    <property type="entry name" value="GMC_OxRdtase"/>
</dbReference>
<dbReference type="PANTHER" id="PTHR11552">
    <property type="entry name" value="GLUCOSE-METHANOL-CHOLINE GMC OXIDOREDUCTASE"/>
    <property type="match status" value="1"/>
</dbReference>
<protein>
    <submittedName>
        <fullName evidence="4">GMC oxidoreductase</fullName>
    </submittedName>
</protein>
<dbReference type="Pfam" id="PF00732">
    <property type="entry name" value="GMC_oxred_N"/>
    <property type="match status" value="1"/>
</dbReference>
<evidence type="ECO:0000256" key="2">
    <source>
        <dbReference type="SAM" id="SignalP"/>
    </source>
</evidence>
<dbReference type="Pfam" id="PF05199">
    <property type="entry name" value="GMC_oxred_C"/>
    <property type="match status" value="1"/>
</dbReference>
<feature type="domain" description="Glucose-methanol-choline oxidoreductase N-terminal" evidence="3">
    <location>
        <begin position="353"/>
        <end position="367"/>
    </location>
</feature>
<dbReference type="GO" id="GO:0050660">
    <property type="term" value="F:flavin adenine dinucleotide binding"/>
    <property type="evidence" value="ECO:0007669"/>
    <property type="project" value="InterPro"/>
</dbReference>